<keyword evidence="2" id="KW-0812">Transmembrane</keyword>
<dbReference type="GO" id="GO:0030488">
    <property type="term" value="P:tRNA methylation"/>
    <property type="evidence" value="ECO:0007669"/>
    <property type="project" value="TreeGrafter"/>
</dbReference>
<evidence type="ECO:0000259" key="5">
    <source>
        <dbReference type="Pfam" id="PF01926"/>
    </source>
</evidence>
<accession>A0A524RKP9</accession>
<evidence type="ECO:0000256" key="2">
    <source>
        <dbReference type="ARBA" id="ARBA00022692"/>
    </source>
</evidence>
<gene>
    <name evidence="6" type="ORF">ERJ67_10275</name>
</gene>
<evidence type="ECO:0000256" key="4">
    <source>
        <dbReference type="ARBA" id="ARBA00023136"/>
    </source>
</evidence>
<reference evidence="6 7" key="1">
    <citation type="journal article" date="2019" name="mSystems">
        <title>Life at home and on the roam: Genomic adaptions reflect the dual lifestyle of an intracellular, facultative symbiont.</title>
        <authorList>
            <person name="Burgsdorf I."/>
        </authorList>
    </citation>
    <scope>NUCLEOTIDE SEQUENCE [LARGE SCALE GENOMIC DNA]</scope>
    <source>
        <strain evidence="6">277cV</strain>
    </source>
</reference>
<evidence type="ECO:0000256" key="1">
    <source>
        <dbReference type="ARBA" id="ARBA00004141"/>
    </source>
</evidence>
<dbReference type="GO" id="GO:0016020">
    <property type="term" value="C:membrane"/>
    <property type="evidence" value="ECO:0007669"/>
    <property type="project" value="UniProtKB-SubCell"/>
</dbReference>
<dbReference type="InterPro" id="IPR027417">
    <property type="entry name" value="P-loop_NTPase"/>
</dbReference>
<dbReference type="InterPro" id="IPR006073">
    <property type="entry name" value="GTP-bd"/>
</dbReference>
<dbReference type="InterPro" id="IPR021147">
    <property type="entry name" value="DUF697"/>
</dbReference>
<evidence type="ECO:0000313" key="7">
    <source>
        <dbReference type="Proteomes" id="UP000317990"/>
    </source>
</evidence>
<sequence>MTAPSTRPRGRVGSLVPLPVPDVVERAGRLLRQWRSGLALNAREQVLFGPELRALDRQCLDLSRRYLHVTVFGRVGVGKSSLLNGLLGQPRFGVDVAHGSTRQQQREPWCLDTATLRASGLQAVHLVDTPGLDEVDAHARDRLASWVARAADLVLLVLGGDLSAPEEEALQQLRRSGKPVLIVLNRCDSWSGEQREELLRAIGHRLSALPGGDEGLLGPLPVAAAPRSPRLLRDGRVRSEVAPAEVGALRQALLSLLRRHGTLLLSLNSLAAADRLSRRLLTERLRRRRPLAQGLIGRYASAKAVGLALNPLMLLDLAGSAAADMGLALQLATLYGIPLPGPQARVLLRRTAAHLMLVGGAQLGVQGLLTAFKQILLAAAPLSGGLSLAPAAPVAAAQAALAVHTTRLMGRLAARELLLGASRGPSRPGALIHRLARQEPAARRWLALVPPRQGCNAEVLP</sequence>
<keyword evidence="4" id="KW-0472">Membrane</keyword>
<dbReference type="PANTHER" id="PTHR42714">
    <property type="entry name" value="TRNA MODIFICATION GTPASE GTPBP3"/>
    <property type="match status" value="1"/>
</dbReference>
<evidence type="ECO:0000313" key="6">
    <source>
        <dbReference type="EMBL" id="TGG90448.1"/>
    </source>
</evidence>
<dbReference type="GO" id="GO:0002098">
    <property type="term" value="P:tRNA wobble uridine modification"/>
    <property type="evidence" value="ECO:0007669"/>
    <property type="project" value="TreeGrafter"/>
</dbReference>
<dbReference type="CDD" id="cd00880">
    <property type="entry name" value="Era_like"/>
    <property type="match status" value="1"/>
</dbReference>
<feature type="domain" description="G" evidence="5">
    <location>
        <begin position="69"/>
        <end position="186"/>
    </location>
</feature>
<dbReference type="PANTHER" id="PTHR42714:SF6">
    <property type="entry name" value="TRANSLATION INITIATION FACTOR IF-2"/>
    <property type="match status" value="1"/>
</dbReference>
<keyword evidence="3" id="KW-1133">Transmembrane helix</keyword>
<dbReference type="Pfam" id="PF05128">
    <property type="entry name" value="DUF697"/>
    <property type="match status" value="1"/>
</dbReference>
<dbReference type="AlphaFoldDB" id="A0A524RKP9"/>
<dbReference type="EMBL" id="SRMO01000087">
    <property type="protein sequence ID" value="TGG90448.1"/>
    <property type="molecule type" value="Genomic_DNA"/>
</dbReference>
<dbReference type="Proteomes" id="UP000317990">
    <property type="component" value="Unassembled WGS sequence"/>
</dbReference>
<organism evidence="6 7">
    <name type="scientific">Aphanocapsa feldmannii 277cV</name>
    <dbReference type="NCBI Taxonomy" id="2507553"/>
    <lineage>
        <taxon>Bacteria</taxon>
        <taxon>Bacillati</taxon>
        <taxon>Cyanobacteriota</taxon>
        <taxon>Cyanophyceae</taxon>
        <taxon>Oscillatoriophycideae</taxon>
        <taxon>Chroococcales</taxon>
        <taxon>Microcystaceae</taxon>
        <taxon>Aphanocapsa</taxon>
    </lineage>
</organism>
<name>A0A524RKP9_9CHRO</name>
<dbReference type="SUPFAM" id="SSF52540">
    <property type="entry name" value="P-loop containing nucleoside triphosphate hydrolases"/>
    <property type="match status" value="1"/>
</dbReference>
<comment type="subcellular location">
    <subcellularLocation>
        <location evidence="1">Membrane</location>
        <topology evidence="1">Multi-pass membrane protein</topology>
    </subcellularLocation>
</comment>
<evidence type="ECO:0000256" key="3">
    <source>
        <dbReference type="ARBA" id="ARBA00022989"/>
    </source>
</evidence>
<dbReference type="GO" id="GO:0005737">
    <property type="term" value="C:cytoplasm"/>
    <property type="evidence" value="ECO:0007669"/>
    <property type="project" value="TreeGrafter"/>
</dbReference>
<dbReference type="Pfam" id="PF01926">
    <property type="entry name" value="MMR_HSR1"/>
    <property type="match status" value="1"/>
</dbReference>
<dbReference type="Gene3D" id="3.40.50.300">
    <property type="entry name" value="P-loop containing nucleotide triphosphate hydrolases"/>
    <property type="match status" value="1"/>
</dbReference>
<dbReference type="GO" id="GO:0005525">
    <property type="term" value="F:GTP binding"/>
    <property type="evidence" value="ECO:0007669"/>
    <property type="project" value="InterPro"/>
</dbReference>
<protein>
    <submittedName>
        <fullName evidence="6">DUF697 domain-containing protein</fullName>
    </submittedName>
</protein>
<proteinExistence type="predicted"/>
<comment type="caution">
    <text evidence="6">The sequence shown here is derived from an EMBL/GenBank/DDBJ whole genome shotgun (WGS) entry which is preliminary data.</text>
</comment>